<name>A0A8J6G786_MICOH</name>
<proteinExistence type="inferred from homology"/>
<keyword evidence="8 11" id="KW-0863">Zinc-finger</keyword>
<evidence type="ECO:0000259" key="16">
    <source>
        <dbReference type="Pfam" id="PF24618"/>
    </source>
</evidence>
<dbReference type="Proteomes" id="UP000710432">
    <property type="component" value="Unassembled WGS sequence"/>
</dbReference>
<sequence>MLRVLTERRERKWEAIGPGGRAQVATMSPLPARGTGSCGPAVPTSAPQPESAAGTATMGGKNKQRTKGNLRPSNSGRAAELLAKEQGKVPGFIGFGTYHSDLGYVPAIQGAEDIDSLVDADFRMAMQEFGSMCTERDTEAVKGVLPYWPRIFCKISLDHDRRVREATQQAFEKLIVKVKKHLAPYLKSVMGYWLMAQCDTYPPAATAAKDAFEAAFPPSKQPEAIAFCKEEITSVLQDHLLKETPDTLSDPQTVPEEEREAKFHRVVTCSLLALKKLLCFLPNNELDSLEEKFKSLLSQNKFWKYGKHSVPQIRSAYFELVSALCQHVPQVMKEEASKVSPSVLLSIDDSDPVVCPALWEAVLYTLITIEDCWIHVNAKKSVFPKLTAVVREGGRGLAAVIYPYLLPFISRLPQSITEPKLEFFKNFLTSLITGLSTERTKTSFSESSAVISAFFECLRFIMQQNLGEEEMEQMLVNEQLIPFIDTVLKDPGLQHVPLFNHLAETLSSWEAKADAEKDAETVYNLENVLLNFWERLSEICVEKISEPEADVKSVLSVSNLVGVLQKPKSSLKSSRKKNGKVRFASEASEAKKEDEKCASSEGENGEGSEGATESSLLQSSLDLVSPLRKKPLEDLVCKLAEVSINFVNEQKSEQHLQFLSTLLDSFSSGQVFNVLLGDEQKNVVKAKPLEVGRLAQENPAVQFLYHKLVGWLNNSQKKDGGFLVDILYSALRCCTSDIERKDVLDDLTKEDLSWSSLLQVIEKACSSSEKHALVTPWLKGSILGEKLVALADCLCGQDSKPSSSEPHSSEQWSLLRLALSQHLKNDYLIGEVYVGRIIVKLHETLSKTKDLSEAENSDSLMSFVCDVAYSYFSSTGGLLMPSSEDLLLTLFQLCAQSKERTHLPDFLICKLKNTLLSGVNLLVHQTAHAHEQSAFLRLSMLWLKDQVQSSALDNTSLQVLLAAVGDLLNTLVASRDTSLLGVYIGGVMPSDSEWEKMRRSLPSQWLHRPLLEGRLSLNYECFKTDFKEQDTQTLPSHLCTSSLLSKMILIARKKKIVLENNVLEKIIAELLYSLQWCEELDNPPSFLTGFNAMLQTMNITYDNLSVLGNTSSLLQLLFNSNLSEASPEVLGINIEIMRFLSLFLKYCSHPLAESEWDFIMCSMLAWLETTSENQALYSVPLVQLFACVSFDLACDLSAFFDSVTPDTVGNLPVNLISEWKEFFSKGIHSLLLPLLVTAVGENKDLSETSFQNAMLKPMCETLTYISKDQLLSHKLPVKLVAGQKTNLPEHLQTLLNTLTPLLLFRARPVQIAAYHMLYKLMPEFPQYDQDNLKSYGDEEEEPSLSPPAALMSLLSTQEDLLENVLGCVPVGQIVTIKPLSEDFCYVLGYLLTWKLILTFFKAASSQLRALYSMYLRKTKSLNKLLYHLFRLMPENPTYGETAIEISNKDPKTFFTEELQLNIRGTATLPYHIPHLACSVYHMTLKDLPAMVRLWWNSSEKRVFNIVDRFTSKYVSSVLSFQEISSVQTSTQLFNGMTVKARATTREVMATYTIEDIVIELIIQLPSNYPLGSITVESGKRIGVAVQQWRNWMLQLSTYLTHQNGSIMEGLALWKNNVDKRFEGVEDCMICFSVIHGFNYSLPKKACRTCKKKFHSACLVRQRETSPISCAVYCVIFIWKTVSRAGKMAQQEG</sequence>
<dbReference type="GO" id="GO:0043023">
    <property type="term" value="F:ribosomal large subunit binding"/>
    <property type="evidence" value="ECO:0007669"/>
    <property type="project" value="TreeGrafter"/>
</dbReference>
<dbReference type="Gene3D" id="1.25.10.10">
    <property type="entry name" value="Leucine-rich Repeat Variant"/>
    <property type="match status" value="1"/>
</dbReference>
<evidence type="ECO:0000256" key="11">
    <source>
        <dbReference type="RuleBase" id="RU367090"/>
    </source>
</evidence>
<dbReference type="GO" id="GO:0061630">
    <property type="term" value="F:ubiquitin protein ligase activity"/>
    <property type="evidence" value="ECO:0007669"/>
    <property type="project" value="UniProtKB-UniRule"/>
</dbReference>
<dbReference type="InterPro" id="IPR039795">
    <property type="entry name" value="LTN1/Rkr1"/>
</dbReference>
<dbReference type="GO" id="GO:1990116">
    <property type="term" value="P:ribosome-associated ubiquitin-dependent protein catabolic process"/>
    <property type="evidence" value="ECO:0007669"/>
    <property type="project" value="UniProtKB-UniRule"/>
</dbReference>
<keyword evidence="4" id="KW-0963">Cytoplasm</keyword>
<evidence type="ECO:0000256" key="9">
    <source>
        <dbReference type="ARBA" id="ARBA00022786"/>
    </source>
</evidence>
<protein>
    <recommendedName>
        <fullName evidence="11">E3 ubiquitin-protein ligase listerin</fullName>
        <ecNumber evidence="11">2.3.2.27</ecNumber>
    </recommendedName>
    <alternativeName>
        <fullName evidence="11">RING-type E3 ubiquitin transferase listerin</fullName>
    </alternativeName>
</protein>
<keyword evidence="5 11" id="KW-0808">Transferase</keyword>
<comment type="pathway">
    <text evidence="3 11">Protein modification; protein ubiquitination.</text>
</comment>
<keyword evidence="9 11" id="KW-0833">Ubl conjugation pathway</keyword>
<evidence type="ECO:0000256" key="6">
    <source>
        <dbReference type="ARBA" id="ARBA00022723"/>
    </source>
</evidence>
<feature type="region of interest" description="Disordered" evidence="12">
    <location>
        <begin position="571"/>
        <end position="612"/>
    </location>
</feature>
<evidence type="ECO:0000313" key="18">
    <source>
        <dbReference type="Proteomes" id="UP000710432"/>
    </source>
</evidence>
<dbReference type="InterPro" id="IPR016024">
    <property type="entry name" value="ARM-type_fold"/>
</dbReference>
<keyword evidence="10 11" id="KW-0862">Zinc</keyword>
<comment type="subunit">
    <text evidence="11">Component of the ribosome quality control complex (RQC).</text>
</comment>
<dbReference type="EC" id="2.3.2.27" evidence="11"/>
<evidence type="ECO:0000256" key="12">
    <source>
        <dbReference type="SAM" id="MobiDB-lite"/>
    </source>
</evidence>
<evidence type="ECO:0000259" key="15">
    <source>
        <dbReference type="Pfam" id="PF23009"/>
    </source>
</evidence>
<feature type="domain" description="E3 ubiquitin-protein ligase listerin ubiquitin conjugating" evidence="15">
    <location>
        <begin position="1536"/>
        <end position="1620"/>
    </location>
</feature>
<comment type="caution">
    <text evidence="17">The sequence shown here is derived from an EMBL/GenBank/DDBJ whole genome shotgun (WGS) entry which is preliminary data.</text>
</comment>
<keyword evidence="6 11" id="KW-0479">Metal-binding</keyword>
<dbReference type="GO" id="GO:0016567">
    <property type="term" value="P:protein ubiquitination"/>
    <property type="evidence" value="ECO:0007669"/>
    <property type="project" value="UniProtKB-UniPathway"/>
</dbReference>
<comment type="function">
    <text evidence="11">E3 ubiquitin-protein ligase. Component of the ribosome quality control complex (RQC), a ribosome-associated complex that mediates ubiquitination and extraction of incompletely synthesized nascent chains for proteasomal degradation.</text>
</comment>
<keyword evidence="7" id="KW-0677">Repeat</keyword>
<evidence type="ECO:0000256" key="8">
    <source>
        <dbReference type="ARBA" id="ARBA00022771"/>
    </source>
</evidence>
<evidence type="ECO:0000259" key="13">
    <source>
        <dbReference type="Pfam" id="PF22958"/>
    </source>
</evidence>
<dbReference type="EMBL" id="JAATJU010024700">
    <property type="protein sequence ID" value="KAH0505078.1"/>
    <property type="molecule type" value="Genomic_DNA"/>
</dbReference>
<dbReference type="GO" id="GO:0005829">
    <property type="term" value="C:cytosol"/>
    <property type="evidence" value="ECO:0007669"/>
    <property type="project" value="UniProtKB-UniRule"/>
</dbReference>
<dbReference type="InterPro" id="IPR039804">
    <property type="entry name" value="RING-CH-C4HC3_LTN1"/>
</dbReference>
<dbReference type="InterPro" id="IPR054478">
    <property type="entry name" value="LTN1_UBC"/>
</dbReference>
<evidence type="ECO:0000256" key="4">
    <source>
        <dbReference type="ARBA" id="ARBA00022490"/>
    </source>
</evidence>
<evidence type="ECO:0000259" key="14">
    <source>
        <dbReference type="Pfam" id="PF22999"/>
    </source>
</evidence>
<dbReference type="InterPro" id="IPR054476">
    <property type="entry name" value="Ltn1_N"/>
</dbReference>
<dbReference type="InterPro" id="IPR056241">
    <property type="entry name" value="LTN1_HEAT_5th"/>
</dbReference>
<dbReference type="InterPro" id="IPR054477">
    <property type="entry name" value="LTN1_E3_ligase_6th"/>
</dbReference>
<dbReference type="GO" id="GO:0008270">
    <property type="term" value="F:zinc ion binding"/>
    <property type="evidence" value="ECO:0007669"/>
    <property type="project" value="UniProtKB-KW"/>
</dbReference>
<feature type="domain" description="E3 ubiquitin-protein ligase listerin HEAT repeat region" evidence="14">
    <location>
        <begin position="1290"/>
        <end position="1527"/>
    </location>
</feature>
<dbReference type="InterPro" id="IPR011989">
    <property type="entry name" value="ARM-like"/>
</dbReference>
<dbReference type="PANTHER" id="PTHR12389:SF0">
    <property type="entry name" value="E3 UBIQUITIN-PROTEIN LIGASE LISTERIN"/>
    <property type="match status" value="1"/>
</dbReference>
<evidence type="ECO:0000256" key="3">
    <source>
        <dbReference type="ARBA" id="ARBA00004906"/>
    </source>
</evidence>
<organism evidence="17 18">
    <name type="scientific">Microtus ochrogaster</name>
    <name type="common">Prairie vole</name>
    <dbReference type="NCBI Taxonomy" id="79684"/>
    <lineage>
        <taxon>Eukaryota</taxon>
        <taxon>Metazoa</taxon>
        <taxon>Chordata</taxon>
        <taxon>Craniata</taxon>
        <taxon>Vertebrata</taxon>
        <taxon>Euteleostomi</taxon>
        <taxon>Mammalia</taxon>
        <taxon>Eutheria</taxon>
        <taxon>Euarchontoglires</taxon>
        <taxon>Glires</taxon>
        <taxon>Rodentia</taxon>
        <taxon>Myomorpha</taxon>
        <taxon>Muroidea</taxon>
        <taxon>Cricetidae</taxon>
        <taxon>Arvicolinae</taxon>
        <taxon>Microtus</taxon>
    </lineage>
</organism>
<dbReference type="UniPathway" id="UPA00143"/>
<evidence type="ECO:0000256" key="7">
    <source>
        <dbReference type="ARBA" id="ARBA00022737"/>
    </source>
</evidence>
<dbReference type="GO" id="GO:1990112">
    <property type="term" value="C:RQC complex"/>
    <property type="evidence" value="ECO:0007669"/>
    <property type="project" value="UniProtKB-UniRule"/>
</dbReference>
<feature type="domain" description="E3 ubiquitin-protein ligase listerin HEAT-repeats region" evidence="16">
    <location>
        <begin position="1112"/>
        <end position="1256"/>
    </location>
</feature>
<feature type="region of interest" description="Disordered" evidence="12">
    <location>
        <begin position="17"/>
        <end position="75"/>
    </location>
</feature>
<dbReference type="Pfam" id="PF23009">
    <property type="entry name" value="UBC_like"/>
    <property type="match status" value="1"/>
</dbReference>
<comment type="catalytic activity">
    <reaction evidence="1 11">
        <text>S-ubiquitinyl-[E2 ubiquitin-conjugating enzyme]-L-cysteine + [acceptor protein]-L-lysine = [E2 ubiquitin-conjugating enzyme]-L-cysteine + N(6)-ubiquitinyl-[acceptor protein]-L-lysine.</text>
        <dbReference type="EC" id="2.3.2.27"/>
    </reaction>
</comment>
<dbReference type="FunFam" id="1.25.10.10:FF:001251">
    <property type="entry name" value="Predicted protein"/>
    <property type="match status" value="1"/>
</dbReference>
<feature type="domain" description="E3 ubiquitin-protein ligase listerin N-terminal" evidence="13">
    <location>
        <begin position="125"/>
        <end position="412"/>
    </location>
</feature>
<dbReference type="PANTHER" id="PTHR12389">
    <property type="entry name" value="ZINC FINGER PROTEIN 294"/>
    <property type="match status" value="1"/>
</dbReference>
<evidence type="ECO:0000256" key="2">
    <source>
        <dbReference type="ARBA" id="ARBA00004496"/>
    </source>
</evidence>
<reference evidence="17" key="1">
    <citation type="submission" date="2020-03" db="EMBL/GenBank/DDBJ databases">
        <title>Studies in the Genomics of Life Span.</title>
        <authorList>
            <person name="Glass D."/>
        </authorList>
    </citation>
    <scope>NUCLEOTIDE SEQUENCE</scope>
    <source>
        <strain evidence="17">LTLLF</strain>
        <tissue evidence="17">Muscle</tissue>
    </source>
</reference>
<comment type="subcellular location">
    <subcellularLocation>
        <location evidence="2">Cytoplasm</location>
    </subcellularLocation>
</comment>
<evidence type="ECO:0000256" key="10">
    <source>
        <dbReference type="ARBA" id="ARBA00022833"/>
    </source>
</evidence>
<comment type="similarity">
    <text evidence="11">Belongs to the LTN1 family.</text>
</comment>
<accession>A0A8J6G786</accession>
<dbReference type="Pfam" id="PF22999">
    <property type="entry name" value="LTN1_E3_ligase_6th"/>
    <property type="match status" value="1"/>
</dbReference>
<gene>
    <name evidence="17" type="ORF">LTLLF_179255</name>
</gene>
<evidence type="ECO:0000256" key="1">
    <source>
        <dbReference type="ARBA" id="ARBA00000900"/>
    </source>
</evidence>
<dbReference type="GO" id="GO:0072344">
    <property type="term" value="P:rescue of stalled ribosome"/>
    <property type="evidence" value="ECO:0007669"/>
    <property type="project" value="UniProtKB-UniRule"/>
</dbReference>
<dbReference type="Pfam" id="PF24618">
    <property type="entry name" value="LTN1_E3_ligase_5th"/>
    <property type="match status" value="1"/>
</dbReference>
<feature type="compositionally biased region" description="Basic and acidic residues" evidence="12">
    <location>
        <begin position="588"/>
        <end position="598"/>
    </location>
</feature>
<dbReference type="CDD" id="cd16491">
    <property type="entry name" value="RING-CH-C4HC3_LTN1"/>
    <property type="match status" value="1"/>
</dbReference>
<evidence type="ECO:0000256" key="5">
    <source>
        <dbReference type="ARBA" id="ARBA00022679"/>
    </source>
</evidence>
<evidence type="ECO:0000313" key="17">
    <source>
        <dbReference type="EMBL" id="KAH0505078.1"/>
    </source>
</evidence>
<dbReference type="Pfam" id="PF22958">
    <property type="entry name" value="Ltn1_1st"/>
    <property type="match status" value="1"/>
</dbReference>
<dbReference type="SUPFAM" id="SSF48371">
    <property type="entry name" value="ARM repeat"/>
    <property type="match status" value="1"/>
</dbReference>